<organism evidence="1 2">
    <name type="scientific">Ophiocordyceps camponoti-rufipedis</name>
    <dbReference type="NCBI Taxonomy" id="2004952"/>
    <lineage>
        <taxon>Eukaryota</taxon>
        <taxon>Fungi</taxon>
        <taxon>Dikarya</taxon>
        <taxon>Ascomycota</taxon>
        <taxon>Pezizomycotina</taxon>
        <taxon>Sordariomycetes</taxon>
        <taxon>Hypocreomycetidae</taxon>
        <taxon>Hypocreales</taxon>
        <taxon>Ophiocordycipitaceae</taxon>
        <taxon>Ophiocordyceps</taxon>
    </lineage>
</organism>
<comment type="caution">
    <text evidence="1">The sequence shown here is derived from an EMBL/GenBank/DDBJ whole genome shotgun (WGS) entry which is preliminary data.</text>
</comment>
<dbReference type="Proteomes" id="UP000226431">
    <property type="component" value="Unassembled WGS sequence"/>
</dbReference>
<dbReference type="PANTHER" id="PTHR31749:SF3">
    <property type="entry name" value="KINETOCHORE-ASSOCIATED PROTEIN NSL1 HOMOLOG"/>
    <property type="match status" value="1"/>
</dbReference>
<evidence type="ECO:0000313" key="1">
    <source>
        <dbReference type="EMBL" id="PHH79928.1"/>
    </source>
</evidence>
<dbReference type="GO" id="GO:0000444">
    <property type="term" value="C:MIS12/MIND type complex"/>
    <property type="evidence" value="ECO:0007669"/>
    <property type="project" value="TreeGrafter"/>
</dbReference>
<name>A0A2C5YPC0_9HYPO</name>
<dbReference type="PANTHER" id="PTHR31749">
    <property type="entry name" value="KINETOCHORE-ASSOCIATED PROTEIN NSL1 HOMOLOG"/>
    <property type="match status" value="1"/>
</dbReference>
<dbReference type="GO" id="GO:0000070">
    <property type="term" value="P:mitotic sister chromatid segregation"/>
    <property type="evidence" value="ECO:0007669"/>
    <property type="project" value="InterPro"/>
</dbReference>
<evidence type="ECO:0008006" key="3">
    <source>
        <dbReference type="Google" id="ProtNLM"/>
    </source>
</evidence>
<sequence length="214" mass="23602">MDDESALQRKIELQAPEDLAFLVANVRRAARERLDEAFPLVDGGEDELRNGIAELVEQFIEKTFSLAAPNLTINGLPVPSSLPTQPQPTAYEPFDGRKRRRVADLVAEEEKLLEEVAALKRTVPSSVAAAHAARLRDGLVRDEALLRTRVEGVVAEAAREDGALLAEGERQRETEEAFRNAVETLARLKRDLPAVVAKMERAVVAGEYVVADKR</sequence>
<proteinExistence type="predicted"/>
<dbReference type="OrthoDB" id="4926641at2759"/>
<dbReference type="AlphaFoldDB" id="A0A2C5YPC0"/>
<dbReference type="Pfam" id="PF08641">
    <property type="entry name" value="Mis14"/>
    <property type="match status" value="1"/>
</dbReference>
<evidence type="ECO:0000313" key="2">
    <source>
        <dbReference type="Proteomes" id="UP000226431"/>
    </source>
</evidence>
<keyword evidence="2" id="KW-1185">Reference proteome</keyword>
<gene>
    <name evidence="1" type="ORF">CDD80_3380</name>
</gene>
<dbReference type="STRING" id="2004952.A0A2C5YPC0"/>
<accession>A0A2C5YPC0</accession>
<dbReference type="EMBL" id="NJES01000030">
    <property type="protein sequence ID" value="PHH79928.1"/>
    <property type="molecule type" value="Genomic_DNA"/>
</dbReference>
<protein>
    <recommendedName>
        <fullName evidence="3">Kinetochore protein mis14</fullName>
    </recommendedName>
</protein>
<reference evidence="1 2" key="1">
    <citation type="submission" date="2017-06" db="EMBL/GenBank/DDBJ databases">
        <title>Ant-infecting Ophiocordyceps genomes reveal a high diversity of potential behavioral manipulation genes and a possible major role for enterotoxins.</title>
        <authorList>
            <person name="De Bekker C."/>
            <person name="Evans H.C."/>
            <person name="Brachmann A."/>
            <person name="Hughes D.P."/>
        </authorList>
    </citation>
    <scope>NUCLEOTIDE SEQUENCE [LARGE SCALE GENOMIC DNA]</scope>
    <source>
        <strain evidence="1 2">Map16</strain>
    </source>
</reference>
<dbReference type="InterPro" id="IPR013950">
    <property type="entry name" value="Mis14/Nsl1"/>
</dbReference>